<protein>
    <submittedName>
        <fullName evidence="2">GNAT family N-acetyltransferase</fullName>
        <ecNumber evidence="2">2.3.1.-</ecNumber>
    </submittedName>
</protein>
<proteinExistence type="predicted"/>
<organism evidence="2 3">
    <name type="scientific">Pseudarthrobacter quantipunctorum</name>
    <dbReference type="NCBI Taxonomy" id="3128980"/>
    <lineage>
        <taxon>Bacteria</taxon>
        <taxon>Bacillati</taxon>
        <taxon>Actinomycetota</taxon>
        <taxon>Actinomycetes</taxon>
        <taxon>Micrococcales</taxon>
        <taxon>Micrococcaceae</taxon>
        <taxon>Pseudarthrobacter</taxon>
    </lineage>
</organism>
<accession>A0ABZ2R9U8</accession>
<reference evidence="2 3" key="1">
    <citation type="submission" date="2024-03" db="EMBL/GenBank/DDBJ databases">
        <title>Rhodococcus navarretei sp. nov. and Pseudarthrobacter quantumdoti sp. nov., two new species with the ability to biosynthesize Quantum Dots isolated from soil samples at Union Glacier, Antarctica.</title>
        <authorList>
            <person name="Vargas M."/>
        </authorList>
    </citation>
    <scope>NUCLEOTIDE SEQUENCE [LARGE SCALE GENOMIC DNA]</scope>
    <source>
        <strain evidence="2 3">RC-2-3</strain>
    </source>
</reference>
<dbReference type="Pfam" id="PF00583">
    <property type="entry name" value="Acetyltransf_1"/>
    <property type="match status" value="1"/>
</dbReference>
<evidence type="ECO:0000313" key="2">
    <source>
        <dbReference type="EMBL" id="WXK95188.1"/>
    </source>
</evidence>
<keyword evidence="2" id="KW-0808">Transferase</keyword>
<dbReference type="InterPro" id="IPR025289">
    <property type="entry name" value="DUF4081"/>
</dbReference>
<evidence type="ECO:0000259" key="1">
    <source>
        <dbReference type="PROSITE" id="PS51186"/>
    </source>
</evidence>
<dbReference type="InterPro" id="IPR016794">
    <property type="entry name" value="UCP21603_acetyltransf"/>
</dbReference>
<keyword evidence="2" id="KW-0012">Acyltransferase</keyword>
<dbReference type="Pfam" id="PF13312">
    <property type="entry name" value="DUF4081"/>
    <property type="match status" value="1"/>
</dbReference>
<dbReference type="Gene3D" id="3.40.630.30">
    <property type="match status" value="1"/>
</dbReference>
<keyword evidence="3" id="KW-1185">Reference proteome</keyword>
<dbReference type="PROSITE" id="PS51186">
    <property type="entry name" value="GNAT"/>
    <property type="match status" value="1"/>
</dbReference>
<sequence>MLSRVAPWLASRKDVPDPPGISVRTLDGDDTAALVLLAQRDPVSNVFILAHLRATGTAAPTSGGAGVLGVFDDGVLAGACWAGANLVPIQLEPTLAGVVAAAANRSGRRYASAFGPAAAVLALHAELVDLGHRAHEVRPDQPLMTISEGPSVEPNPGLALGNLADFDRILPACAAMFEEEVGYSPFLGGREFYSRRVEGLIRQGHSLVHLNEAREVVFKAELGAVTSDVTQIQGVWMNPLYRGQGLSAGYMASVVEQARKVAPVTSLYVNGFNTRARATYERVGFSQVGTFATVLF</sequence>
<dbReference type="SUPFAM" id="SSF55729">
    <property type="entry name" value="Acyl-CoA N-acyltransferases (Nat)"/>
    <property type="match status" value="1"/>
</dbReference>
<dbReference type="Proteomes" id="UP001623384">
    <property type="component" value="Chromosome"/>
</dbReference>
<gene>
    <name evidence="2" type="ORF">WHH00_11880</name>
</gene>
<dbReference type="RefSeq" id="WP_406638582.1">
    <property type="nucleotide sequence ID" value="NZ_CP148033.1"/>
</dbReference>
<dbReference type="PIRSF" id="PIRSF021603">
    <property type="entry name" value="UCP21603_acetyltransf"/>
    <property type="match status" value="1"/>
</dbReference>
<dbReference type="InterPro" id="IPR016181">
    <property type="entry name" value="Acyl_CoA_acyltransferase"/>
</dbReference>
<evidence type="ECO:0000313" key="3">
    <source>
        <dbReference type="Proteomes" id="UP001623384"/>
    </source>
</evidence>
<feature type="domain" description="N-acetyltransferase" evidence="1">
    <location>
        <begin position="161"/>
        <end position="296"/>
    </location>
</feature>
<dbReference type="InterPro" id="IPR000182">
    <property type="entry name" value="GNAT_dom"/>
</dbReference>
<dbReference type="EC" id="2.3.1.-" evidence="2"/>
<dbReference type="EMBL" id="CP148033">
    <property type="protein sequence ID" value="WXK95188.1"/>
    <property type="molecule type" value="Genomic_DNA"/>
</dbReference>
<name>A0ABZ2R9U8_9MICC</name>
<dbReference type="GO" id="GO:0016746">
    <property type="term" value="F:acyltransferase activity"/>
    <property type="evidence" value="ECO:0007669"/>
    <property type="project" value="UniProtKB-KW"/>
</dbReference>